<dbReference type="EMBL" id="UINC01092505">
    <property type="protein sequence ID" value="SVC46139.1"/>
    <property type="molecule type" value="Genomic_DNA"/>
</dbReference>
<proteinExistence type="predicted"/>
<keyword evidence="2" id="KW-1133">Transmembrane helix</keyword>
<sequence length="386" mass="43459">LNELDGKAGEREARVKANATLSQSDWDSLKLDALRETVRDLDYNHPIRRGVEEKLISPPEQRLKGLEKRILRDSFNPFPKIPRTENFPDEFVYVGGAQGTLGDSEVTSELQYLLFTCPGTLFHTGTGNRTFTPMLRTKGGTGAGSTSLDNFWTGGVFGTPRRFNPDRTLYQSDGQQKVIAASISGTVTDANATNDLNVILIADADVLADPFYNIRSRGPDSDFPLDVDNVTFSLNVVDQLTGETRFLNVRNRRRLHRTLEEFEKSIEEAREVASTTIKEAEASIKNILEEENKKLNKALAEVQQNSQGRMTQAQFMQFLQTEAAKLQKNLAKRERELRKETDQKVKEAERSRDRDIKSKQDTIKSLSVFLPPIPLLLIAFGVLVRK</sequence>
<feature type="non-terminal residue" evidence="3">
    <location>
        <position position="386"/>
    </location>
</feature>
<feature type="region of interest" description="Disordered" evidence="1">
    <location>
        <begin position="334"/>
        <end position="357"/>
    </location>
</feature>
<evidence type="ECO:0000256" key="2">
    <source>
        <dbReference type="SAM" id="Phobius"/>
    </source>
</evidence>
<evidence type="ECO:0000313" key="3">
    <source>
        <dbReference type="EMBL" id="SVC46139.1"/>
    </source>
</evidence>
<keyword evidence="2" id="KW-0812">Transmembrane</keyword>
<reference evidence="3" key="1">
    <citation type="submission" date="2018-05" db="EMBL/GenBank/DDBJ databases">
        <authorList>
            <person name="Lanie J.A."/>
            <person name="Ng W.-L."/>
            <person name="Kazmierczak K.M."/>
            <person name="Andrzejewski T.M."/>
            <person name="Davidsen T.M."/>
            <person name="Wayne K.J."/>
            <person name="Tettelin H."/>
            <person name="Glass J.I."/>
            <person name="Rusch D."/>
            <person name="Podicherti R."/>
            <person name="Tsui H.-C.T."/>
            <person name="Winkler M.E."/>
        </authorList>
    </citation>
    <scope>NUCLEOTIDE SEQUENCE</scope>
</reference>
<organism evidence="3">
    <name type="scientific">marine metagenome</name>
    <dbReference type="NCBI Taxonomy" id="408172"/>
    <lineage>
        <taxon>unclassified sequences</taxon>
        <taxon>metagenomes</taxon>
        <taxon>ecological metagenomes</taxon>
    </lineage>
</organism>
<gene>
    <name evidence="3" type="ORF">METZ01_LOCUS298993</name>
</gene>
<dbReference type="AlphaFoldDB" id="A0A382MB74"/>
<protein>
    <submittedName>
        <fullName evidence="3">Uncharacterized protein</fullName>
    </submittedName>
</protein>
<keyword evidence="2" id="KW-0472">Membrane</keyword>
<name>A0A382MB74_9ZZZZ</name>
<evidence type="ECO:0000256" key="1">
    <source>
        <dbReference type="SAM" id="MobiDB-lite"/>
    </source>
</evidence>
<feature type="transmembrane region" description="Helical" evidence="2">
    <location>
        <begin position="366"/>
        <end position="384"/>
    </location>
</feature>
<accession>A0A382MB74</accession>
<feature type="non-terminal residue" evidence="3">
    <location>
        <position position="1"/>
    </location>
</feature>